<accession>A0A383CHH6</accession>
<proteinExistence type="predicted"/>
<sequence>MAHHEFTPDHYHTSIGWHEPVLDIAPGDSVATNTVDARGQDRSGEKV</sequence>
<evidence type="ECO:0000313" key="1">
    <source>
        <dbReference type="EMBL" id="SVE31513.1"/>
    </source>
</evidence>
<gene>
    <name evidence="1" type="ORF">METZ01_LOCUS484367</name>
</gene>
<dbReference type="EMBL" id="UINC01208793">
    <property type="protein sequence ID" value="SVE31513.1"/>
    <property type="molecule type" value="Genomic_DNA"/>
</dbReference>
<protein>
    <recommendedName>
        <fullName evidence="2">Acetamidase</fullName>
    </recommendedName>
</protein>
<dbReference type="AlphaFoldDB" id="A0A383CHH6"/>
<reference evidence="1" key="1">
    <citation type="submission" date="2018-05" db="EMBL/GenBank/DDBJ databases">
        <authorList>
            <person name="Lanie J.A."/>
            <person name="Ng W.-L."/>
            <person name="Kazmierczak K.M."/>
            <person name="Andrzejewski T.M."/>
            <person name="Davidsen T.M."/>
            <person name="Wayne K.J."/>
            <person name="Tettelin H."/>
            <person name="Glass J.I."/>
            <person name="Rusch D."/>
            <person name="Podicherti R."/>
            <person name="Tsui H.-C.T."/>
            <person name="Winkler M.E."/>
        </authorList>
    </citation>
    <scope>NUCLEOTIDE SEQUENCE</scope>
</reference>
<feature type="non-terminal residue" evidence="1">
    <location>
        <position position="47"/>
    </location>
</feature>
<evidence type="ECO:0008006" key="2">
    <source>
        <dbReference type="Google" id="ProtNLM"/>
    </source>
</evidence>
<organism evidence="1">
    <name type="scientific">marine metagenome</name>
    <dbReference type="NCBI Taxonomy" id="408172"/>
    <lineage>
        <taxon>unclassified sequences</taxon>
        <taxon>metagenomes</taxon>
        <taxon>ecological metagenomes</taxon>
    </lineage>
</organism>
<name>A0A383CHH6_9ZZZZ</name>